<gene>
    <name evidence="9" type="ORF">FD43_GL000653</name>
</gene>
<sequence>MNEIMSNTIFSVVDIETTGSSQSNYTNRIIQFSCTFVQNNKIIGSFNSFINPEISIPTEITKLTGISNQTVVNAPTFDEVADKIYQLLDKTIFVAHNVNFDFPFLNFEFKRVNHKELTNKAIDTVTLSQLLLPTEPSYKLTDLSKNLNIVHDHPHSSSSDALATAKILIILLHQLDNLPKKTVKQILDINPSLPMNTLIMFTRAYHLKHKDDNPKIMNIKNLKVRKIKYHTDSDFVNLKYPNNKRKKSKMFKGVTQFNNTENKLMNSIYGNYHSASESNNLLIEENREFNYDFSYLFPLSYLLKKDQKIVIAGDEDFNSESALVNQVKNINKITSDRLRCLIVRPVTDYIDLDKFSDSLNVVSNSKNTEFLKCKILVWLTFTKTGDINELKLDKDNNQNYFLNVVSDEQNRGYYIMKLAHDYQSANVILVSHDYLLQNVQRLHQNNPYLVIKDSRRLSDNALDNYRIQFKLSENKIICNHITNLMYQTHNRNVFDIFSKAKKLSGMAKKIENLLAKNTDQFETIKDDFLNAFYSKSKLNRTVDGYIVKPDVERFNTFVLNKKSLFNSISRNQQTILDIVDDMKRSINHFNGHDKAILYAFFDKLEEYCSFIENNLVRLFKLNKLGKQLVFAFSVNEDKDVENGLLYGGLVRNENILPNELYKYFKGIIFLDSAIYSSKRSQYFYDKLELKRQNTRMIKFEDENDLNGQVNLILDEALQIPMPLEKVMKYNNGNSFILTRSKQRVKEIAKSLYESDVNEHNVILSQDFSGNDDKIVKKIVADSQNIIVGNNDLLKSLRNKNKPINTLIIDSMAIDSFDDIYLQAQYDLINNEHGNPNDGLSIPLSILNIKDAIKDVIELSGSKGLIYLRDKEVIEGPYGSNLIDLIPSHIKPQLLDKRKIIEKLKKV</sequence>
<dbReference type="InterPro" id="IPR013520">
    <property type="entry name" value="Ribonucl_H"/>
</dbReference>
<evidence type="ECO:0000256" key="7">
    <source>
        <dbReference type="ARBA" id="ARBA00070925"/>
    </source>
</evidence>
<dbReference type="Gene3D" id="3.30.420.10">
    <property type="entry name" value="Ribonuclease H-like superfamily/Ribonuclease H"/>
    <property type="match status" value="1"/>
</dbReference>
<dbReference type="Pfam" id="PF00929">
    <property type="entry name" value="RNase_T"/>
    <property type="match status" value="1"/>
</dbReference>
<dbReference type="InterPro" id="IPR006555">
    <property type="entry name" value="ATP-dep_Helicase_C"/>
</dbReference>
<dbReference type="SUPFAM" id="SSF53098">
    <property type="entry name" value="Ribonuclease H-like"/>
    <property type="match status" value="1"/>
</dbReference>
<keyword evidence="5" id="KW-0378">Hydrolase</keyword>
<dbReference type="Proteomes" id="UP000051794">
    <property type="component" value="Unassembled WGS sequence"/>
</dbReference>
<dbReference type="GO" id="GO:0003887">
    <property type="term" value="F:DNA-directed DNA polymerase activity"/>
    <property type="evidence" value="ECO:0007669"/>
    <property type="project" value="UniProtKB-KW"/>
</dbReference>
<dbReference type="Pfam" id="PF13307">
    <property type="entry name" value="Helicase_C_2"/>
    <property type="match status" value="1"/>
</dbReference>
<evidence type="ECO:0000313" key="9">
    <source>
        <dbReference type="EMBL" id="KRK24781.1"/>
    </source>
</evidence>
<proteinExistence type="predicted"/>
<dbReference type="PANTHER" id="PTHR30231">
    <property type="entry name" value="DNA POLYMERASE III SUBUNIT EPSILON"/>
    <property type="match status" value="1"/>
</dbReference>
<name>A0A0R1FS80_9LACO</name>
<accession>A0A0R1FS80</accession>
<dbReference type="GO" id="GO:0008408">
    <property type="term" value="F:3'-5' exonuclease activity"/>
    <property type="evidence" value="ECO:0007669"/>
    <property type="project" value="TreeGrafter"/>
</dbReference>
<keyword evidence="5" id="KW-0269">Exonuclease</keyword>
<evidence type="ECO:0000313" key="10">
    <source>
        <dbReference type="Proteomes" id="UP000051794"/>
    </source>
</evidence>
<keyword evidence="2" id="KW-0548">Nucleotidyltransferase</keyword>
<evidence type="ECO:0000256" key="4">
    <source>
        <dbReference type="ARBA" id="ARBA00022722"/>
    </source>
</evidence>
<dbReference type="EMBL" id="AZCK01000002">
    <property type="protein sequence ID" value="KRK24781.1"/>
    <property type="molecule type" value="Genomic_DNA"/>
</dbReference>
<dbReference type="GO" id="GO:0005829">
    <property type="term" value="C:cytosol"/>
    <property type="evidence" value="ECO:0007669"/>
    <property type="project" value="TreeGrafter"/>
</dbReference>
<dbReference type="PANTHER" id="PTHR30231:SF41">
    <property type="entry name" value="DNA POLYMERASE III SUBUNIT EPSILON"/>
    <property type="match status" value="1"/>
</dbReference>
<reference evidence="9 10" key="1">
    <citation type="journal article" date="2015" name="Genome Announc.">
        <title>Expanding the biotechnology potential of lactobacilli through comparative genomics of 213 strains and associated genera.</title>
        <authorList>
            <person name="Sun Z."/>
            <person name="Harris H.M."/>
            <person name="McCann A."/>
            <person name="Guo C."/>
            <person name="Argimon S."/>
            <person name="Zhang W."/>
            <person name="Yang X."/>
            <person name="Jeffery I.B."/>
            <person name="Cooney J.C."/>
            <person name="Kagawa T.F."/>
            <person name="Liu W."/>
            <person name="Song Y."/>
            <person name="Salvetti E."/>
            <person name="Wrobel A."/>
            <person name="Rasinkangas P."/>
            <person name="Parkhill J."/>
            <person name="Rea M.C."/>
            <person name="O'Sullivan O."/>
            <person name="Ritari J."/>
            <person name="Douillard F.P."/>
            <person name="Paul Ross R."/>
            <person name="Yang R."/>
            <person name="Briner A.E."/>
            <person name="Felis G.E."/>
            <person name="de Vos W.M."/>
            <person name="Barrangou R."/>
            <person name="Klaenhammer T.R."/>
            <person name="Caufield P.W."/>
            <person name="Cui Y."/>
            <person name="Zhang H."/>
            <person name="O'Toole P.W."/>
        </authorList>
    </citation>
    <scope>NUCLEOTIDE SEQUENCE [LARGE SCALE GENOMIC DNA]</scope>
    <source>
        <strain evidence="9 10">DSM 12361</strain>
    </source>
</reference>
<keyword evidence="1" id="KW-0808">Transferase</keyword>
<dbReference type="InterPro" id="IPR036397">
    <property type="entry name" value="RNaseH_sf"/>
</dbReference>
<keyword evidence="6" id="KW-0239">DNA-directed DNA polymerase</keyword>
<evidence type="ECO:0000256" key="5">
    <source>
        <dbReference type="ARBA" id="ARBA00022839"/>
    </source>
</evidence>
<dbReference type="InterPro" id="IPR006054">
    <property type="entry name" value="DnaQ"/>
</dbReference>
<dbReference type="InterPro" id="IPR012337">
    <property type="entry name" value="RNaseH-like_sf"/>
</dbReference>
<evidence type="ECO:0000259" key="8">
    <source>
        <dbReference type="SMART" id="SM00479"/>
    </source>
</evidence>
<keyword evidence="4" id="KW-0540">Nuclease</keyword>
<evidence type="ECO:0000256" key="6">
    <source>
        <dbReference type="ARBA" id="ARBA00022932"/>
    </source>
</evidence>
<dbReference type="GO" id="GO:0045004">
    <property type="term" value="P:DNA replication proofreading"/>
    <property type="evidence" value="ECO:0007669"/>
    <property type="project" value="TreeGrafter"/>
</dbReference>
<dbReference type="CDD" id="cd06127">
    <property type="entry name" value="DEDDh"/>
    <property type="match status" value="1"/>
</dbReference>
<feature type="domain" description="Exonuclease" evidence="8">
    <location>
        <begin position="9"/>
        <end position="177"/>
    </location>
</feature>
<dbReference type="NCBIfam" id="TIGR00573">
    <property type="entry name" value="dnaq"/>
    <property type="match status" value="1"/>
</dbReference>
<dbReference type="GO" id="GO:0004386">
    <property type="term" value="F:helicase activity"/>
    <property type="evidence" value="ECO:0007669"/>
    <property type="project" value="InterPro"/>
</dbReference>
<dbReference type="GO" id="GO:0005524">
    <property type="term" value="F:ATP binding"/>
    <property type="evidence" value="ECO:0007669"/>
    <property type="project" value="InterPro"/>
</dbReference>
<evidence type="ECO:0000256" key="2">
    <source>
        <dbReference type="ARBA" id="ARBA00022695"/>
    </source>
</evidence>
<evidence type="ECO:0000256" key="1">
    <source>
        <dbReference type="ARBA" id="ARBA00022679"/>
    </source>
</evidence>
<dbReference type="SMART" id="SM00479">
    <property type="entry name" value="EXOIII"/>
    <property type="match status" value="1"/>
</dbReference>
<dbReference type="FunFam" id="3.30.420.10:FF:000045">
    <property type="entry name" value="3'-5' exonuclease DinG"/>
    <property type="match status" value="1"/>
</dbReference>
<dbReference type="GO" id="GO:0003677">
    <property type="term" value="F:DNA binding"/>
    <property type="evidence" value="ECO:0007669"/>
    <property type="project" value="InterPro"/>
</dbReference>
<protein>
    <recommendedName>
        <fullName evidence="7">DNA polymerase III polC-type</fullName>
    </recommendedName>
</protein>
<evidence type="ECO:0000256" key="3">
    <source>
        <dbReference type="ARBA" id="ARBA00022705"/>
    </source>
</evidence>
<dbReference type="PATRIC" id="fig|1423768.4.peg.659"/>
<dbReference type="GO" id="GO:0016818">
    <property type="term" value="F:hydrolase activity, acting on acid anhydrides, in phosphorus-containing anhydrides"/>
    <property type="evidence" value="ECO:0007669"/>
    <property type="project" value="InterPro"/>
</dbReference>
<keyword evidence="3" id="KW-0235">DNA replication</keyword>
<organism evidence="9 10">
    <name type="scientific">Apilactobacillus kunkeei DSM 12361 = ATCC 700308</name>
    <dbReference type="NCBI Taxonomy" id="1423768"/>
    <lineage>
        <taxon>Bacteria</taxon>
        <taxon>Bacillati</taxon>
        <taxon>Bacillota</taxon>
        <taxon>Bacilli</taxon>
        <taxon>Lactobacillales</taxon>
        <taxon>Lactobacillaceae</taxon>
        <taxon>Apilactobacillus</taxon>
    </lineage>
</organism>
<comment type="caution">
    <text evidence="9">The sequence shown here is derived from an EMBL/GenBank/DDBJ whole genome shotgun (WGS) entry which is preliminary data.</text>
</comment>
<dbReference type="AlphaFoldDB" id="A0A0R1FS80"/>